<dbReference type="PANTHER" id="PTHR33164">
    <property type="entry name" value="TRANSCRIPTIONAL REGULATOR, MARR FAMILY"/>
    <property type="match status" value="1"/>
</dbReference>
<dbReference type="Proteomes" id="UP000597444">
    <property type="component" value="Unassembled WGS sequence"/>
</dbReference>
<dbReference type="InterPro" id="IPR039422">
    <property type="entry name" value="MarR/SlyA-like"/>
</dbReference>
<proteinExistence type="predicted"/>
<dbReference type="GO" id="GO:0006950">
    <property type="term" value="P:response to stress"/>
    <property type="evidence" value="ECO:0007669"/>
    <property type="project" value="TreeGrafter"/>
</dbReference>
<dbReference type="Pfam" id="PF01047">
    <property type="entry name" value="MarR"/>
    <property type="match status" value="1"/>
</dbReference>
<dbReference type="GO" id="GO:0003700">
    <property type="term" value="F:DNA-binding transcription factor activity"/>
    <property type="evidence" value="ECO:0007669"/>
    <property type="project" value="InterPro"/>
</dbReference>
<dbReference type="PRINTS" id="PR00598">
    <property type="entry name" value="HTHMARR"/>
</dbReference>
<dbReference type="SMART" id="SM00347">
    <property type="entry name" value="HTH_MARR"/>
    <property type="match status" value="1"/>
</dbReference>
<name>A0A8J3IGR1_9CHLR</name>
<dbReference type="Gene3D" id="1.10.10.10">
    <property type="entry name" value="Winged helix-like DNA-binding domain superfamily/Winged helix DNA-binding domain"/>
    <property type="match status" value="1"/>
</dbReference>
<evidence type="ECO:0000259" key="1">
    <source>
        <dbReference type="PROSITE" id="PS50995"/>
    </source>
</evidence>
<sequence>MGFKPSEIRVLFCVARGDMKVSEISKRMHVTSPTVTQVINGLEANGLVERSVDLTDRRAVRVQLTQKGEAVRQKAGEALFSSFSGLIEYLGEERSNELAELLTDAYVYFAEREASLHQSQWSGDEIL</sequence>
<evidence type="ECO:0000313" key="3">
    <source>
        <dbReference type="Proteomes" id="UP000597444"/>
    </source>
</evidence>
<dbReference type="AlphaFoldDB" id="A0A8J3IGR1"/>
<reference evidence="2" key="1">
    <citation type="submission" date="2020-10" db="EMBL/GenBank/DDBJ databases">
        <title>Taxonomic study of unclassified bacteria belonging to the class Ktedonobacteria.</title>
        <authorList>
            <person name="Yabe S."/>
            <person name="Wang C.M."/>
            <person name="Zheng Y."/>
            <person name="Sakai Y."/>
            <person name="Cavaletti L."/>
            <person name="Monciardini P."/>
            <person name="Donadio S."/>
        </authorList>
    </citation>
    <scope>NUCLEOTIDE SEQUENCE</scope>
    <source>
        <strain evidence="2">ID150040</strain>
    </source>
</reference>
<dbReference type="PANTHER" id="PTHR33164:SF101">
    <property type="entry name" value="TRANSCRIPTIONAL REPRESSOR MPRA"/>
    <property type="match status" value="1"/>
</dbReference>
<gene>
    <name evidence="2" type="ORF">KSF_043340</name>
</gene>
<dbReference type="SUPFAM" id="SSF46785">
    <property type="entry name" value="Winged helix' DNA-binding domain"/>
    <property type="match status" value="1"/>
</dbReference>
<dbReference type="InterPro" id="IPR036390">
    <property type="entry name" value="WH_DNA-bd_sf"/>
</dbReference>
<dbReference type="PROSITE" id="PS50995">
    <property type="entry name" value="HTH_MARR_2"/>
    <property type="match status" value="1"/>
</dbReference>
<organism evidence="2 3">
    <name type="scientific">Reticulibacter mediterranei</name>
    <dbReference type="NCBI Taxonomy" id="2778369"/>
    <lineage>
        <taxon>Bacteria</taxon>
        <taxon>Bacillati</taxon>
        <taxon>Chloroflexota</taxon>
        <taxon>Ktedonobacteria</taxon>
        <taxon>Ktedonobacterales</taxon>
        <taxon>Reticulibacteraceae</taxon>
        <taxon>Reticulibacter</taxon>
    </lineage>
</organism>
<protein>
    <submittedName>
        <fullName evidence="2">Transcriptional regulator</fullName>
    </submittedName>
</protein>
<feature type="domain" description="HTH marR-type" evidence="1">
    <location>
        <begin position="1"/>
        <end position="107"/>
    </location>
</feature>
<accession>A0A8J3IGR1</accession>
<evidence type="ECO:0000313" key="2">
    <source>
        <dbReference type="EMBL" id="GHO94286.1"/>
    </source>
</evidence>
<dbReference type="InterPro" id="IPR000835">
    <property type="entry name" value="HTH_MarR-typ"/>
</dbReference>
<dbReference type="EMBL" id="BNJK01000001">
    <property type="protein sequence ID" value="GHO94286.1"/>
    <property type="molecule type" value="Genomic_DNA"/>
</dbReference>
<dbReference type="InterPro" id="IPR036388">
    <property type="entry name" value="WH-like_DNA-bd_sf"/>
</dbReference>
<keyword evidence="3" id="KW-1185">Reference proteome</keyword>
<comment type="caution">
    <text evidence="2">The sequence shown here is derived from an EMBL/GenBank/DDBJ whole genome shotgun (WGS) entry which is preliminary data.</text>
</comment>